<keyword evidence="1" id="KW-0805">Transcription regulation</keyword>
<keyword evidence="3" id="KW-0804">Transcription</keyword>
<dbReference type="SUPFAM" id="SSF46785">
    <property type="entry name" value="Winged helix' DNA-binding domain"/>
    <property type="match status" value="1"/>
</dbReference>
<dbReference type="AlphaFoldDB" id="A0A850PXH2"/>
<evidence type="ECO:0000256" key="1">
    <source>
        <dbReference type="ARBA" id="ARBA00023015"/>
    </source>
</evidence>
<dbReference type="CDD" id="cd07377">
    <property type="entry name" value="WHTH_GntR"/>
    <property type="match status" value="1"/>
</dbReference>
<sequence length="219" mass="25144">MTQPQVRDGVTGARVADELRNAILRGMYPPGTRLRQEELANQYGASRVPVREALRILESDGLVTTVANAGAWISRLSLDECVELYQVRERIEPLLLRYSMPHLRSEQVDRLATLAEEMAAVHDVERFLELDREFHLGSYAGASTTFLGQTVERLWNTTQHYRRAFTQLLNEDSHRILHDEHHMLVAAIRDGDSTEAERVLLGHIRRTRRQLANHPEVFE</sequence>
<dbReference type="PANTHER" id="PTHR43537">
    <property type="entry name" value="TRANSCRIPTIONAL REGULATOR, GNTR FAMILY"/>
    <property type="match status" value="1"/>
</dbReference>
<evidence type="ECO:0000313" key="6">
    <source>
        <dbReference type="Proteomes" id="UP000570517"/>
    </source>
</evidence>
<evidence type="ECO:0000313" key="5">
    <source>
        <dbReference type="EMBL" id="NVN53707.1"/>
    </source>
</evidence>
<dbReference type="InterPro" id="IPR036390">
    <property type="entry name" value="WH_DNA-bd_sf"/>
</dbReference>
<dbReference type="PANTHER" id="PTHR43537:SF41">
    <property type="entry name" value="TRANSCRIPTIONAL REGULATORY PROTEIN"/>
    <property type="match status" value="1"/>
</dbReference>
<protein>
    <recommendedName>
        <fullName evidence="4">HTH gntR-type domain-containing protein</fullName>
    </recommendedName>
</protein>
<dbReference type="Pfam" id="PF07729">
    <property type="entry name" value="FCD"/>
    <property type="match status" value="1"/>
</dbReference>
<keyword evidence="2" id="KW-0238">DNA-binding</keyword>
<dbReference type="SMART" id="SM00895">
    <property type="entry name" value="FCD"/>
    <property type="match status" value="1"/>
</dbReference>
<keyword evidence="6" id="KW-1185">Reference proteome</keyword>
<dbReference type="InterPro" id="IPR008920">
    <property type="entry name" value="TF_FadR/GntR_C"/>
</dbReference>
<feature type="domain" description="HTH gntR-type" evidence="4">
    <location>
        <begin position="9"/>
        <end position="76"/>
    </location>
</feature>
<evidence type="ECO:0000256" key="3">
    <source>
        <dbReference type="ARBA" id="ARBA00023163"/>
    </source>
</evidence>
<dbReference type="EMBL" id="JABFYL010000049">
    <property type="protein sequence ID" value="NVN53707.1"/>
    <property type="molecule type" value="Genomic_DNA"/>
</dbReference>
<dbReference type="Proteomes" id="UP000570517">
    <property type="component" value="Unassembled WGS sequence"/>
</dbReference>
<dbReference type="SUPFAM" id="SSF48008">
    <property type="entry name" value="GntR ligand-binding domain-like"/>
    <property type="match status" value="1"/>
</dbReference>
<evidence type="ECO:0000259" key="4">
    <source>
        <dbReference type="PROSITE" id="PS50949"/>
    </source>
</evidence>
<gene>
    <name evidence="5" type="ORF">HLY00_4058</name>
</gene>
<dbReference type="InterPro" id="IPR000524">
    <property type="entry name" value="Tscrpt_reg_HTH_GntR"/>
</dbReference>
<accession>A0A850PXH2</accession>
<evidence type="ECO:0000256" key="2">
    <source>
        <dbReference type="ARBA" id="ARBA00023125"/>
    </source>
</evidence>
<dbReference type="SMART" id="SM00345">
    <property type="entry name" value="HTH_GNTR"/>
    <property type="match status" value="1"/>
</dbReference>
<dbReference type="GO" id="GO:0003700">
    <property type="term" value="F:DNA-binding transcription factor activity"/>
    <property type="evidence" value="ECO:0007669"/>
    <property type="project" value="InterPro"/>
</dbReference>
<dbReference type="Gene3D" id="1.10.10.10">
    <property type="entry name" value="Winged helix-like DNA-binding domain superfamily/Winged helix DNA-binding domain"/>
    <property type="match status" value="1"/>
</dbReference>
<dbReference type="RefSeq" id="WP_178361896.1">
    <property type="nucleotide sequence ID" value="NZ_JABFYL010000049.1"/>
</dbReference>
<dbReference type="InterPro" id="IPR011711">
    <property type="entry name" value="GntR_C"/>
</dbReference>
<comment type="caution">
    <text evidence="5">The sequence shown here is derived from an EMBL/GenBank/DDBJ whole genome shotgun (WGS) entry which is preliminary data.</text>
</comment>
<dbReference type="Gene3D" id="1.20.120.530">
    <property type="entry name" value="GntR ligand-binding domain-like"/>
    <property type="match status" value="1"/>
</dbReference>
<organism evidence="5 6">
    <name type="scientific">Mycolicibacterium hippocampi</name>
    <dbReference type="NCBI Taxonomy" id="659824"/>
    <lineage>
        <taxon>Bacteria</taxon>
        <taxon>Bacillati</taxon>
        <taxon>Actinomycetota</taxon>
        <taxon>Actinomycetes</taxon>
        <taxon>Mycobacteriales</taxon>
        <taxon>Mycobacteriaceae</taxon>
        <taxon>Mycolicibacterium</taxon>
    </lineage>
</organism>
<dbReference type="GO" id="GO:0003677">
    <property type="term" value="F:DNA binding"/>
    <property type="evidence" value="ECO:0007669"/>
    <property type="project" value="UniProtKB-KW"/>
</dbReference>
<reference evidence="5 6" key="1">
    <citation type="submission" date="2020-05" db="EMBL/GenBank/DDBJ databases">
        <title>Draft genome sequence of Mycobacterium hippocampi DL, isolated from European seabass, Dicentrarchus labrax, reared in fish farms.</title>
        <authorList>
            <person name="Stathopoulou P."/>
            <person name="Asimakis E."/>
            <person name="Tzokas K."/>
            <person name="Batargias C."/>
            <person name="Tsiamis G."/>
        </authorList>
    </citation>
    <scope>NUCLEOTIDE SEQUENCE [LARGE SCALE GENOMIC DNA]</scope>
    <source>
        <strain evidence="5 6">DL</strain>
    </source>
</reference>
<dbReference type="PROSITE" id="PS50949">
    <property type="entry name" value="HTH_GNTR"/>
    <property type="match status" value="1"/>
</dbReference>
<dbReference type="Pfam" id="PF00392">
    <property type="entry name" value="GntR"/>
    <property type="match status" value="1"/>
</dbReference>
<dbReference type="PRINTS" id="PR00035">
    <property type="entry name" value="HTHGNTR"/>
</dbReference>
<dbReference type="InterPro" id="IPR036388">
    <property type="entry name" value="WH-like_DNA-bd_sf"/>
</dbReference>
<name>A0A850PXH2_9MYCO</name>
<proteinExistence type="predicted"/>